<comment type="caution">
    <text evidence="2">The sequence shown here is derived from an EMBL/GenBank/DDBJ whole genome shotgun (WGS) entry which is preliminary data.</text>
</comment>
<accession>A0A8H3LQY5</accession>
<organism evidence="2 3">
    <name type="scientific">Rhizophagus clarus</name>
    <dbReference type="NCBI Taxonomy" id="94130"/>
    <lineage>
        <taxon>Eukaryota</taxon>
        <taxon>Fungi</taxon>
        <taxon>Fungi incertae sedis</taxon>
        <taxon>Mucoromycota</taxon>
        <taxon>Glomeromycotina</taxon>
        <taxon>Glomeromycetes</taxon>
        <taxon>Glomerales</taxon>
        <taxon>Glomeraceae</taxon>
        <taxon>Rhizophagus</taxon>
    </lineage>
</organism>
<sequence length="423" mass="49116">MVGNGHELHTANRDILLRMRDGGMQRISEIHLSLQIRNGDWIQSAGCLYQQYIVDQYAKIEQNWLNYLKHNQVSLHTADLYNGIINAMHAGESNNISHRIILPSSFASGLRQMYQLYQDAMAIMSYFGKPDFFVIFTCNPKWPEIARELLPHQSAVDRPDLTARIFHIKLQELLKDLLQNNCLSKIIAYIYVIEFQKRGLPHAHFLLILVLENKLRSTDDYDSVVSAEIPNPVTHPLAYKTVSVYFCDQTREDNNGYPIYRRHDDGHFIQTRVAFLNNRWVVPYNVNLITKYNTHINIEVCNSILSIKYLYKYVYKGHDRAMIAFFQSYSSSQHALDQSDLIDEIKMYLDVRLYIVQPSEEERYYLRTLLSYAKGATSFDDLKTVDGHTYRSFKETCVCLALLQDDNEWNACLLEASAIQSGK</sequence>
<name>A0A8H3LQY5_9GLOM</name>
<evidence type="ECO:0000313" key="2">
    <source>
        <dbReference type="EMBL" id="GES93252.1"/>
    </source>
</evidence>
<dbReference type="Pfam" id="PF14214">
    <property type="entry name" value="Helitron_like_N"/>
    <property type="match status" value="1"/>
</dbReference>
<dbReference type="AlphaFoldDB" id="A0A8H3LQY5"/>
<feature type="domain" description="Helitron helicase-like" evidence="1">
    <location>
        <begin position="41"/>
        <end position="207"/>
    </location>
</feature>
<proteinExistence type="predicted"/>
<dbReference type="Proteomes" id="UP000615446">
    <property type="component" value="Unassembled WGS sequence"/>
</dbReference>
<dbReference type="PANTHER" id="PTHR10492">
    <property type="match status" value="1"/>
</dbReference>
<reference evidence="2" key="1">
    <citation type="submission" date="2019-10" db="EMBL/GenBank/DDBJ databases">
        <title>Conservation and host-specific expression of non-tandemly repeated heterogenous ribosome RNA gene in arbuscular mycorrhizal fungi.</title>
        <authorList>
            <person name="Maeda T."/>
            <person name="Kobayashi Y."/>
            <person name="Nakagawa T."/>
            <person name="Ezawa T."/>
            <person name="Yamaguchi K."/>
            <person name="Bino T."/>
            <person name="Nishimoto Y."/>
            <person name="Shigenobu S."/>
            <person name="Kawaguchi M."/>
        </authorList>
    </citation>
    <scope>NUCLEOTIDE SEQUENCE</scope>
    <source>
        <strain evidence="2">HR1</strain>
    </source>
</reference>
<evidence type="ECO:0000259" key="1">
    <source>
        <dbReference type="Pfam" id="PF14214"/>
    </source>
</evidence>
<dbReference type="InterPro" id="IPR025476">
    <property type="entry name" value="Helitron_helicase-like"/>
</dbReference>
<protein>
    <submittedName>
        <fullName evidence="2">Uncharacterized protein LOC8064678</fullName>
    </submittedName>
</protein>
<gene>
    <name evidence="2" type="ORF">RCL2_002000400</name>
</gene>
<dbReference type="EMBL" id="BLAL01000225">
    <property type="protein sequence ID" value="GES93252.1"/>
    <property type="molecule type" value="Genomic_DNA"/>
</dbReference>
<evidence type="ECO:0000313" key="3">
    <source>
        <dbReference type="Proteomes" id="UP000615446"/>
    </source>
</evidence>
<dbReference type="PANTHER" id="PTHR10492:SF57">
    <property type="entry name" value="ATP-DEPENDENT DNA HELICASE"/>
    <property type="match status" value="1"/>
</dbReference>
<dbReference type="OrthoDB" id="3366231at2759"/>